<dbReference type="EnsemblMetazoa" id="XM_016802871.2">
    <property type="protein sequence ID" value="XP_016658360.1"/>
    <property type="gene ID" value="LOC100570649"/>
</dbReference>
<evidence type="ECO:0000256" key="3">
    <source>
        <dbReference type="ARBA" id="ARBA00022737"/>
    </source>
</evidence>
<dbReference type="Proteomes" id="UP000007819">
    <property type="component" value="Chromosome A2"/>
</dbReference>
<dbReference type="InterPro" id="IPR007110">
    <property type="entry name" value="Ig-like_dom"/>
</dbReference>
<evidence type="ECO:0000256" key="7">
    <source>
        <dbReference type="SAM" id="SignalP"/>
    </source>
</evidence>
<accession>A0A8R2D312</accession>
<dbReference type="FunFam" id="3.80.10.10:FF:001164">
    <property type="entry name" value="GH01279p"/>
    <property type="match status" value="1"/>
</dbReference>
<evidence type="ECO:0000256" key="4">
    <source>
        <dbReference type="ARBA" id="ARBA00023157"/>
    </source>
</evidence>
<dbReference type="PROSITE" id="PS51450">
    <property type="entry name" value="LRR"/>
    <property type="match status" value="4"/>
</dbReference>
<organism evidence="9 10">
    <name type="scientific">Acyrthosiphon pisum</name>
    <name type="common">Pea aphid</name>
    <dbReference type="NCBI Taxonomy" id="7029"/>
    <lineage>
        <taxon>Eukaryota</taxon>
        <taxon>Metazoa</taxon>
        <taxon>Ecdysozoa</taxon>
        <taxon>Arthropoda</taxon>
        <taxon>Hexapoda</taxon>
        <taxon>Insecta</taxon>
        <taxon>Pterygota</taxon>
        <taxon>Neoptera</taxon>
        <taxon>Paraneoptera</taxon>
        <taxon>Hemiptera</taxon>
        <taxon>Sternorrhyncha</taxon>
        <taxon>Aphidomorpha</taxon>
        <taxon>Aphidoidea</taxon>
        <taxon>Aphididae</taxon>
        <taxon>Macrosiphini</taxon>
        <taxon>Acyrthosiphon</taxon>
    </lineage>
</organism>
<dbReference type="FunFam" id="2.60.40.10:FF:000189">
    <property type="entry name" value="Neogenin isoform 3"/>
    <property type="match status" value="1"/>
</dbReference>
<dbReference type="InterPro" id="IPR013783">
    <property type="entry name" value="Ig-like_fold"/>
</dbReference>
<dbReference type="RefSeq" id="XP_016658359.1">
    <property type="nucleotide sequence ID" value="XM_016802870.2"/>
</dbReference>
<dbReference type="OrthoDB" id="676979at2759"/>
<keyword evidence="4" id="KW-1015">Disulfide bond</keyword>
<dbReference type="Gene3D" id="3.80.10.10">
    <property type="entry name" value="Ribonuclease Inhibitor"/>
    <property type="match status" value="2"/>
</dbReference>
<feature type="chain" id="PRO_5035645549" description="Ig-like domain-containing protein" evidence="7">
    <location>
        <begin position="39"/>
        <end position="416"/>
    </location>
</feature>
<dbReference type="RefSeq" id="XP_016658360.1">
    <property type="nucleotide sequence ID" value="XM_016802871.2"/>
</dbReference>
<dbReference type="InterPro" id="IPR003591">
    <property type="entry name" value="Leu-rich_rpt_typical-subtyp"/>
</dbReference>
<dbReference type="PANTHER" id="PTHR45842:SF12">
    <property type="entry name" value="KEKKON 5, ISOFORM A"/>
    <property type="match status" value="1"/>
</dbReference>
<dbReference type="RefSeq" id="XP_003243226.1">
    <property type="nucleotide sequence ID" value="XM_003243178.4"/>
</dbReference>
<reference evidence="9" key="2">
    <citation type="submission" date="2022-06" db="UniProtKB">
        <authorList>
            <consortium name="EnsemblMetazoa"/>
        </authorList>
    </citation>
    <scope>IDENTIFICATION</scope>
</reference>
<dbReference type="SMART" id="SM00408">
    <property type="entry name" value="IGc2"/>
    <property type="match status" value="1"/>
</dbReference>
<dbReference type="PROSITE" id="PS50835">
    <property type="entry name" value="IG_LIKE"/>
    <property type="match status" value="1"/>
</dbReference>
<proteinExistence type="predicted"/>
<name>A0A8R2D312_ACYPI</name>
<evidence type="ECO:0000313" key="9">
    <source>
        <dbReference type="EnsemblMetazoa" id="XP_016658359.1"/>
    </source>
</evidence>
<dbReference type="GeneID" id="100570649"/>
<feature type="signal peptide" evidence="7">
    <location>
        <begin position="1"/>
        <end position="38"/>
    </location>
</feature>
<keyword evidence="6" id="KW-0393">Immunoglobulin domain</keyword>
<dbReference type="Pfam" id="PF13855">
    <property type="entry name" value="LRR_8"/>
    <property type="match status" value="2"/>
</dbReference>
<protein>
    <recommendedName>
        <fullName evidence="8">Ig-like domain-containing protein</fullName>
    </recommendedName>
</protein>
<keyword evidence="10" id="KW-1185">Reference proteome</keyword>
<keyword evidence="1" id="KW-0433">Leucine-rich repeat</keyword>
<dbReference type="SUPFAM" id="SSF52058">
    <property type="entry name" value="L domain-like"/>
    <property type="match status" value="1"/>
</dbReference>
<evidence type="ECO:0000256" key="1">
    <source>
        <dbReference type="ARBA" id="ARBA00022614"/>
    </source>
</evidence>
<dbReference type="FunFam" id="3.80.10.10:FF:000082">
    <property type="entry name" value="Leucine-rich repeat-containing 24"/>
    <property type="match status" value="1"/>
</dbReference>
<dbReference type="Pfam" id="PF00560">
    <property type="entry name" value="LRR_1"/>
    <property type="match status" value="1"/>
</dbReference>
<evidence type="ECO:0000313" key="10">
    <source>
        <dbReference type="Proteomes" id="UP000007819"/>
    </source>
</evidence>
<dbReference type="InterPro" id="IPR013098">
    <property type="entry name" value="Ig_I-set"/>
</dbReference>
<dbReference type="InterPro" id="IPR032675">
    <property type="entry name" value="LRR_dom_sf"/>
</dbReference>
<keyword evidence="2 7" id="KW-0732">Signal</keyword>
<dbReference type="PANTHER" id="PTHR45842">
    <property type="entry name" value="SYNAPTIC ADHESION-LIKE MOLECULE SALM"/>
    <property type="match status" value="1"/>
</dbReference>
<dbReference type="KEGG" id="api:100570649"/>
<dbReference type="SMART" id="SM00409">
    <property type="entry name" value="IG"/>
    <property type="match status" value="1"/>
</dbReference>
<dbReference type="EnsemblMetazoa" id="XM_016802869.2">
    <property type="protein sequence ID" value="XP_016658358.1"/>
    <property type="gene ID" value="LOC100570649"/>
</dbReference>
<evidence type="ECO:0000256" key="2">
    <source>
        <dbReference type="ARBA" id="ARBA00022729"/>
    </source>
</evidence>
<dbReference type="SUPFAM" id="SSF48726">
    <property type="entry name" value="Immunoglobulin"/>
    <property type="match status" value="1"/>
</dbReference>
<evidence type="ECO:0000256" key="5">
    <source>
        <dbReference type="ARBA" id="ARBA00023180"/>
    </source>
</evidence>
<dbReference type="SMART" id="SM00369">
    <property type="entry name" value="LRR_TYP"/>
    <property type="match status" value="7"/>
</dbReference>
<evidence type="ECO:0000256" key="6">
    <source>
        <dbReference type="ARBA" id="ARBA00023319"/>
    </source>
</evidence>
<dbReference type="Gene3D" id="2.60.40.10">
    <property type="entry name" value="Immunoglobulins"/>
    <property type="match status" value="1"/>
</dbReference>
<dbReference type="EnsemblMetazoa" id="XM_016802870.2">
    <property type="protein sequence ID" value="XP_016658359.1"/>
    <property type="gene ID" value="LOC100570649"/>
</dbReference>
<reference evidence="10" key="1">
    <citation type="submission" date="2010-06" db="EMBL/GenBank/DDBJ databases">
        <authorList>
            <person name="Jiang H."/>
            <person name="Abraham K."/>
            <person name="Ali S."/>
            <person name="Alsbrooks S.L."/>
            <person name="Anim B.N."/>
            <person name="Anosike U.S."/>
            <person name="Attaway T."/>
            <person name="Bandaranaike D.P."/>
            <person name="Battles P.K."/>
            <person name="Bell S.N."/>
            <person name="Bell A.V."/>
            <person name="Beltran B."/>
            <person name="Bickham C."/>
            <person name="Bustamante Y."/>
            <person name="Caleb T."/>
            <person name="Canada A."/>
            <person name="Cardenas V."/>
            <person name="Carter K."/>
            <person name="Chacko J."/>
            <person name="Chandrabose M.N."/>
            <person name="Chavez D."/>
            <person name="Chavez A."/>
            <person name="Chen L."/>
            <person name="Chu H.-S."/>
            <person name="Claassen K.J."/>
            <person name="Cockrell R."/>
            <person name="Collins M."/>
            <person name="Cooper J.A."/>
            <person name="Cree A."/>
            <person name="Curry S.M."/>
            <person name="Da Y."/>
            <person name="Dao M.D."/>
            <person name="Das B."/>
            <person name="Davila M.-L."/>
            <person name="Davy-Carroll L."/>
            <person name="Denson S."/>
            <person name="Dinh H."/>
            <person name="Ebong V.E."/>
            <person name="Edwards J.R."/>
            <person name="Egan A."/>
            <person name="El-Daye J."/>
            <person name="Escobedo L."/>
            <person name="Fernandez S."/>
            <person name="Fernando P.R."/>
            <person name="Flagg N."/>
            <person name="Forbes L.D."/>
            <person name="Fowler R.G."/>
            <person name="Fu Q."/>
            <person name="Gabisi R.A."/>
            <person name="Ganer J."/>
            <person name="Garbino Pronczuk A."/>
            <person name="Garcia R.M."/>
            <person name="Garner T."/>
            <person name="Garrett T.E."/>
            <person name="Gonzalez D.A."/>
            <person name="Hamid H."/>
            <person name="Hawkins E.S."/>
            <person name="Hirani K."/>
            <person name="Hogues M.E."/>
            <person name="Hollins B."/>
            <person name="Hsiao C.-H."/>
            <person name="Jabil R."/>
            <person name="James M.L."/>
            <person name="Jhangiani S.N."/>
            <person name="Johnson B."/>
            <person name="Johnson Q."/>
            <person name="Joshi V."/>
            <person name="Kalu J.B."/>
            <person name="Kam C."/>
            <person name="Kashfia A."/>
            <person name="Keebler J."/>
            <person name="Kisamo H."/>
            <person name="Kovar C.L."/>
            <person name="Lago L.A."/>
            <person name="Lai C.-Y."/>
            <person name="Laidlaw J."/>
            <person name="Lara F."/>
            <person name="Le T.-K."/>
            <person name="Lee S.L."/>
            <person name="Legall F.H."/>
            <person name="Lemon S.J."/>
            <person name="Lewis L.R."/>
            <person name="Li B."/>
            <person name="Liu Y."/>
            <person name="Liu Y.-S."/>
            <person name="Lopez J."/>
            <person name="Lozado R.J."/>
            <person name="Lu J."/>
            <person name="Madu R.C."/>
            <person name="Maheshwari M."/>
            <person name="Maheshwari R."/>
            <person name="Malloy K."/>
            <person name="Martinez E."/>
            <person name="Mathew T."/>
            <person name="Mercado I.C."/>
            <person name="Mercado C."/>
            <person name="Meyer B."/>
            <person name="Montgomery K."/>
            <person name="Morgan M.B."/>
            <person name="Munidasa M."/>
            <person name="Nazareth L.V."/>
            <person name="Nelson J."/>
            <person name="Ng B.M."/>
            <person name="Nguyen N.B."/>
            <person name="Nguyen P.Q."/>
            <person name="Nguyen T."/>
            <person name="Obregon M."/>
            <person name="Okwuonu G.O."/>
            <person name="Onwere C.G."/>
            <person name="Orozco G."/>
            <person name="Parra A."/>
            <person name="Patel S."/>
            <person name="Patil S."/>
            <person name="Perez A."/>
            <person name="Perez Y."/>
            <person name="Pham C."/>
            <person name="Primus E.L."/>
            <person name="Pu L.-L."/>
            <person name="Puazo M."/>
            <person name="Qin X."/>
            <person name="Quiroz J.B."/>
            <person name="Reese J."/>
            <person name="Richards S."/>
            <person name="Rives C.M."/>
            <person name="Robberts R."/>
            <person name="Ruiz S.J."/>
            <person name="Ruiz M.J."/>
            <person name="Santibanez J."/>
            <person name="Schneider B.W."/>
            <person name="Sisson I."/>
            <person name="Smith M."/>
            <person name="Sodergren E."/>
            <person name="Song X.-Z."/>
            <person name="Song B.B."/>
            <person name="Summersgill H."/>
            <person name="Thelus R."/>
            <person name="Thornton R.D."/>
            <person name="Trejos Z.Y."/>
            <person name="Usmani K."/>
            <person name="Vattathil S."/>
            <person name="Villasana D."/>
            <person name="Walker D.L."/>
            <person name="Wang S."/>
            <person name="Wang K."/>
            <person name="White C.S."/>
            <person name="Williams A.C."/>
            <person name="Williamson J."/>
            <person name="Wilson K."/>
            <person name="Woghiren I.O."/>
            <person name="Woodworth J.R."/>
            <person name="Worley K.C."/>
            <person name="Wright R.A."/>
            <person name="Wu W."/>
            <person name="Young L."/>
            <person name="Zhang L."/>
            <person name="Zhang J."/>
            <person name="Zhu Y."/>
            <person name="Muzny D.M."/>
            <person name="Weinstock G."/>
            <person name="Gibbs R.A."/>
        </authorList>
    </citation>
    <scope>NUCLEOTIDE SEQUENCE [LARGE SCALE GENOMIC DNA]</scope>
    <source>
        <strain evidence="10">LSR1</strain>
    </source>
</reference>
<dbReference type="RefSeq" id="XP_008181118.1">
    <property type="nucleotide sequence ID" value="XM_008182896.3"/>
</dbReference>
<dbReference type="InterPro" id="IPR050467">
    <property type="entry name" value="LRFN"/>
</dbReference>
<evidence type="ECO:0000259" key="8">
    <source>
        <dbReference type="PROSITE" id="PS50835"/>
    </source>
</evidence>
<dbReference type="InterPro" id="IPR036179">
    <property type="entry name" value="Ig-like_dom_sf"/>
</dbReference>
<sequence>MTFPMHQDAAAAAVFRRTMVLLLLLLMFSLSSFPSVTAECPDKCWCQEVRVYCSYQGLDRIPNSISPATKLLDLDYNEIRDIESLAHLTELETLYFSNNNISEVKNGAFSNLSQLQALYLHRNKIENIETGVFNNLTSLKVLHLDYNNIHKLDLEMFKGLTKLNRLYLSNNNISEVKNGAFSNLSQLQALFLHRNKIENIETGAFNNLVSLKVLQLDYNNIHKLDLEMFKGLTKLNRLFLDHNMIRNIPPGTLDSLTSLSILQLDHNPLTCDCNILLFVKVLKKNYPQRDVLGNYDPSCHFPVEMSEKSLKEITENDFNCTSPQIIVVPEKKTVSVGEQLQLSCKVVGDPEPYIMWAKDDINLELGKRVQVFQNNTLIISKVERTDGGQYKCVASNYLGRKSFEAMVNVYGLTEND</sequence>
<keyword evidence="3" id="KW-0677">Repeat</keyword>
<dbReference type="EnsemblMetazoa" id="XM_003243178.4">
    <property type="protein sequence ID" value="XP_003243226.1"/>
    <property type="gene ID" value="LOC100570649"/>
</dbReference>
<feature type="domain" description="Ig-like" evidence="8">
    <location>
        <begin position="323"/>
        <end position="408"/>
    </location>
</feature>
<dbReference type="SMART" id="SM00365">
    <property type="entry name" value="LRR_SD22"/>
    <property type="match status" value="6"/>
</dbReference>
<keyword evidence="5" id="KW-0325">Glycoprotein</keyword>
<dbReference type="InterPro" id="IPR003599">
    <property type="entry name" value="Ig_sub"/>
</dbReference>
<dbReference type="InterPro" id="IPR001611">
    <property type="entry name" value="Leu-rich_rpt"/>
</dbReference>
<dbReference type="EnsemblMetazoa" id="XM_008182896.3">
    <property type="protein sequence ID" value="XP_008181118.1"/>
    <property type="gene ID" value="LOC100570649"/>
</dbReference>
<dbReference type="Pfam" id="PF07679">
    <property type="entry name" value="I-set"/>
    <property type="match status" value="1"/>
</dbReference>
<dbReference type="RefSeq" id="XP_016658358.1">
    <property type="nucleotide sequence ID" value="XM_016802869.2"/>
</dbReference>
<dbReference type="AlphaFoldDB" id="A0A8R2D312"/>
<dbReference type="InterPro" id="IPR003598">
    <property type="entry name" value="Ig_sub2"/>
</dbReference>